<evidence type="ECO:0000256" key="1">
    <source>
        <dbReference type="SAM" id="MobiDB-lite"/>
    </source>
</evidence>
<dbReference type="EMBL" id="BMMP01000007">
    <property type="protein sequence ID" value="GGO49274.1"/>
    <property type="molecule type" value="Genomic_DNA"/>
</dbReference>
<dbReference type="SUPFAM" id="SSF117396">
    <property type="entry name" value="TM1631-like"/>
    <property type="match status" value="1"/>
</dbReference>
<comment type="caution">
    <text evidence="2">The sequence shown here is derived from an EMBL/GenBank/DDBJ whole genome shotgun (WGS) entry which is preliminary data.</text>
</comment>
<dbReference type="InterPro" id="IPR036520">
    <property type="entry name" value="UPF0759_sf"/>
</dbReference>
<sequence length="346" mass="37424">MTVSARRVTGDGPAAPTRAPPDGRLTQGRWRGRRPGKAAGMGEIRVGTCSWTDRALVSSGWYPPGRRDAEGWLRHYAAQFPVAEVDATYYGLPTARNSHLWAARTPGGFRFDVKAFSLLTGHPTRPGALPPDLRPALERQRGRPGTDPGLLDEVWSRFGEALRPLRDSGRLGALLFQFPGRFAPGRSAEAFLRACRERTAGWPVAVEFRHPGWWSEDRAAGTSALLSELDAAAVAVDTAQTLPASVPPVAAVTVPRLAVVRFHGRSTAWGTGTKEEKFRHSYTAAELSEWTPRIRAMAEQAREVHVLFNNCCGDAAVRAAQSMRQLLGGVPDGPAGAPGPDVVSWP</sequence>
<protein>
    <recommendedName>
        <fullName evidence="4">DUF72 domain-containing protein</fullName>
    </recommendedName>
</protein>
<evidence type="ECO:0008006" key="4">
    <source>
        <dbReference type="Google" id="ProtNLM"/>
    </source>
</evidence>
<dbReference type="PANTHER" id="PTHR30348">
    <property type="entry name" value="UNCHARACTERIZED PROTEIN YECE"/>
    <property type="match status" value="1"/>
</dbReference>
<feature type="region of interest" description="Disordered" evidence="1">
    <location>
        <begin position="1"/>
        <end position="39"/>
    </location>
</feature>
<evidence type="ECO:0000313" key="2">
    <source>
        <dbReference type="EMBL" id="GGO49274.1"/>
    </source>
</evidence>
<organism evidence="2 3">
    <name type="scientific">Streptomyces daqingensis</name>
    <dbReference type="NCBI Taxonomy" id="1472640"/>
    <lineage>
        <taxon>Bacteria</taxon>
        <taxon>Bacillati</taxon>
        <taxon>Actinomycetota</taxon>
        <taxon>Actinomycetes</taxon>
        <taxon>Kitasatosporales</taxon>
        <taxon>Streptomycetaceae</taxon>
        <taxon>Streptomyces</taxon>
    </lineage>
</organism>
<dbReference type="InterPro" id="IPR002763">
    <property type="entry name" value="DUF72"/>
</dbReference>
<dbReference type="PANTHER" id="PTHR30348:SF13">
    <property type="entry name" value="UPF0759 PROTEIN YUNF"/>
    <property type="match status" value="1"/>
</dbReference>
<evidence type="ECO:0000313" key="3">
    <source>
        <dbReference type="Proteomes" id="UP000631535"/>
    </source>
</evidence>
<dbReference type="Gene3D" id="3.20.20.410">
    <property type="entry name" value="Protein of unknown function UPF0759"/>
    <property type="match status" value="1"/>
</dbReference>
<keyword evidence="3" id="KW-1185">Reference proteome</keyword>
<reference evidence="3" key="1">
    <citation type="journal article" date="2019" name="Int. J. Syst. Evol. Microbiol.">
        <title>The Global Catalogue of Microorganisms (GCM) 10K type strain sequencing project: providing services to taxonomists for standard genome sequencing and annotation.</title>
        <authorList>
            <consortium name="The Broad Institute Genomics Platform"/>
            <consortium name="The Broad Institute Genome Sequencing Center for Infectious Disease"/>
            <person name="Wu L."/>
            <person name="Ma J."/>
        </authorList>
    </citation>
    <scope>NUCLEOTIDE SEQUENCE [LARGE SCALE GENOMIC DNA]</scope>
    <source>
        <strain evidence="3">CGMCC 4.7178</strain>
    </source>
</reference>
<name>A0ABQ2MAM0_9ACTN</name>
<dbReference type="Proteomes" id="UP000631535">
    <property type="component" value="Unassembled WGS sequence"/>
</dbReference>
<accession>A0ABQ2MAM0</accession>
<gene>
    <name evidence="2" type="ORF">GCM10012287_26230</name>
</gene>
<proteinExistence type="predicted"/>
<dbReference type="Pfam" id="PF01904">
    <property type="entry name" value="DUF72"/>
    <property type="match status" value="1"/>
</dbReference>